<evidence type="ECO:0000256" key="1">
    <source>
        <dbReference type="SAM" id="MobiDB-lite"/>
    </source>
</evidence>
<feature type="compositionally biased region" description="Low complexity" evidence="1">
    <location>
        <begin position="56"/>
        <end position="97"/>
    </location>
</feature>
<name>D8QL35_SCHCM</name>
<keyword evidence="3" id="KW-1185">Reference proteome</keyword>
<feature type="region of interest" description="Disordered" evidence="1">
    <location>
        <begin position="56"/>
        <end position="111"/>
    </location>
</feature>
<organism evidence="3">
    <name type="scientific">Schizophyllum commune (strain H4-8 / FGSC 9210)</name>
    <name type="common">Split gill fungus</name>
    <dbReference type="NCBI Taxonomy" id="578458"/>
    <lineage>
        <taxon>Eukaryota</taxon>
        <taxon>Fungi</taxon>
        <taxon>Dikarya</taxon>
        <taxon>Basidiomycota</taxon>
        <taxon>Agaricomycotina</taxon>
        <taxon>Agaricomycetes</taxon>
        <taxon>Agaricomycetidae</taxon>
        <taxon>Agaricales</taxon>
        <taxon>Schizophyllaceae</taxon>
        <taxon>Schizophyllum</taxon>
    </lineage>
</organism>
<accession>D8QL35</accession>
<sequence>MRIYCYFPQWFRRFILKDIVCLIASANVGLEARVLPRISRWLFRRVRVFSLAVKRTLPSPSSLSSPSTAASHFSASSTSSTSPPSLSSPTSSSSSSTSPPPPRPDDPAVIIRLPTTHMSSALPAGDAPGLPALLPPTC</sequence>
<evidence type="ECO:0000313" key="2">
    <source>
        <dbReference type="EMBL" id="EFI91538.1"/>
    </source>
</evidence>
<proteinExistence type="predicted"/>
<dbReference type="InParanoid" id="D8QL35"/>
<gene>
    <name evidence="2" type="ORF">SCHCODRAFT_114551</name>
</gene>
<dbReference type="HOGENOM" id="CLU_1856445_0_0_1"/>
<reference evidence="2 3" key="1">
    <citation type="journal article" date="2010" name="Nat. Biotechnol.">
        <title>Genome sequence of the model mushroom Schizophyllum commune.</title>
        <authorList>
            <person name="Ohm R.A."/>
            <person name="de Jong J.F."/>
            <person name="Lugones L.G."/>
            <person name="Aerts A."/>
            <person name="Kothe E."/>
            <person name="Stajich J.E."/>
            <person name="de Vries R.P."/>
            <person name="Record E."/>
            <person name="Levasseur A."/>
            <person name="Baker S.E."/>
            <person name="Bartholomew K.A."/>
            <person name="Coutinho P.M."/>
            <person name="Erdmann S."/>
            <person name="Fowler T.J."/>
            <person name="Gathman A.C."/>
            <person name="Lombard V."/>
            <person name="Henrissat B."/>
            <person name="Knabe N."/>
            <person name="Kuees U."/>
            <person name="Lilly W.W."/>
            <person name="Lindquist E."/>
            <person name="Lucas S."/>
            <person name="Magnuson J.K."/>
            <person name="Piumi F."/>
            <person name="Raudaskoski M."/>
            <person name="Salamov A."/>
            <person name="Schmutz J."/>
            <person name="Schwarze F.W.M.R."/>
            <person name="vanKuyk P.A."/>
            <person name="Horton J.S."/>
            <person name="Grigoriev I.V."/>
            <person name="Woesten H.A.B."/>
        </authorList>
    </citation>
    <scope>NUCLEOTIDE SEQUENCE [LARGE SCALE GENOMIC DNA]</scope>
    <source>
        <strain evidence="3">H4-8 / FGSC 9210</strain>
    </source>
</reference>
<evidence type="ECO:0000313" key="3">
    <source>
        <dbReference type="Proteomes" id="UP000007431"/>
    </source>
</evidence>
<dbReference type="KEGG" id="scm:SCHCO_01194083"/>
<dbReference type="VEuPathDB" id="FungiDB:SCHCODRAFT_01194083"/>
<dbReference type="GeneID" id="9592992"/>
<protein>
    <submittedName>
        <fullName evidence="2">Uncharacterized protein</fullName>
    </submittedName>
</protein>
<feature type="non-terminal residue" evidence="2">
    <location>
        <position position="138"/>
    </location>
</feature>
<dbReference type="Proteomes" id="UP000007431">
    <property type="component" value="Unassembled WGS sequence"/>
</dbReference>
<dbReference type="AlphaFoldDB" id="D8QL35"/>
<dbReference type="RefSeq" id="XP_003026441.1">
    <property type="nucleotide sequence ID" value="XM_003026395.1"/>
</dbReference>
<dbReference type="EMBL" id="GL377317">
    <property type="protein sequence ID" value="EFI91538.1"/>
    <property type="molecule type" value="Genomic_DNA"/>
</dbReference>